<evidence type="ECO:0000313" key="4">
    <source>
        <dbReference type="Proteomes" id="UP001227126"/>
    </source>
</evidence>
<dbReference type="Proteomes" id="UP001227126">
    <property type="component" value="Unassembled WGS sequence"/>
</dbReference>
<accession>A0ABT7FBF4</accession>
<name>A0ABT7FBF4_9RHOB</name>
<comment type="caution">
    <text evidence="3">The sequence shown here is derived from an EMBL/GenBank/DDBJ whole genome shotgun (WGS) entry which is preliminary data.</text>
</comment>
<dbReference type="CDD" id="cd14727">
    <property type="entry name" value="ChanN-like"/>
    <property type="match status" value="1"/>
</dbReference>
<dbReference type="InterPro" id="IPR007314">
    <property type="entry name" value="Cofac_haem-bd_dom"/>
</dbReference>
<gene>
    <name evidence="3" type="ORF">QO034_03570</name>
</gene>
<reference evidence="3 4" key="1">
    <citation type="submission" date="2023-05" db="EMBL/GenBank/DDBJ databases">
        <title>Sedimentitalea sp. nov. JM2-8.</title>
        <authorList>
            <person name="Huang J."/>
        </authorList>
    </citation>
    <scope>NUCLEOTIDE SEQUENCE [LARGE SCALE GENOMIC DNA]</scope>
    <source>
        <strain evidence="3 4">JM2-8</strain>
    </source>
</reference>
<dbReference type="EMBL" id="JASNJE010000003">
    <property type="protein sequence ID" value="MDK3072179.1"/>
    <property type="molecule type" value="Genomic_DNA"/>
</dbReference>
<keyword evidence="4" id="KW-1185">Reference proteome</keyword>
<dbReference type="SUPFAM" id="SSF159501">
    <property type="entry name" value="EreA/ChaN-like"/>
    <property type="match status" value="1"/>
</dbReference>
<organism evidence="3 4">
    <name type="scientific">Sedimentitalea xiamensis</name>
    <dbReference type="NCBI Taxonomy" id="3050037"/>
    <lineage>
        <taxon>Bacteria</taxon>
        <taxon>Pseudomonadati</taxon>
        <taxon>Pseudomonadota</taxon>
        <taxon>Alphaproteobacteria</taxon>
        <taxon>Rhodobacterales</taxon>
        <taxon>Paracoccaceae</taxon>
        <taxon>Sedimentitalea</taxon>
    </lineage>
</organism>
<sequence>MRNLALLICGVTALLAAPLGAADPSPDLLARMKAADVVILGEVHDNPAHHAAQAQALSALQPRAVVWEMLTGVEAGRINAALIREPERLEEVLEWAESGWPPFAMYHPIFQAAPDARIYGGEVPRAAALAAIQSGPAVAFGADAELYGLTADLPAAESAERESLQREAHCNAIPEDRLAAMVDIQRLRDAVLAREVIAALDDTGGPVAVITGNGHARRDWGVPVFLDRVRPGLDIFALGQSEGGQIGGAFDAVIDAAPVDRGDPCDAFSRAGD</sequence>
<dbReference type="Pfam" id="PF04187">
    <property type="entry name" value="Cofac_haem_bdg"/>
    <property type="match status" value="1"/>
</dbReference>
<dbReference type="Gene3D" id="3.40.50.11550">
    <property type="match status" value="2"/>
</dbReference>
<feature type="chain" id="PRO_5045604966" evidence="1">
    <location>
        <begin position="22"/>
        <end position="273"/>
    </location>
</feature>
<evidence type="ECO:0000313" key="3">
    <source>
        <dbReference type="EMBL" id="MDK3072179.1"/>
    </source>
</evidence>
<keyword evidence="3" id="KW-0449">Lipoprotein</keyword>
<evidence type="ECO:0000256" key="1">
    <source>
        <dbReference type="SAM" id="SignalP"/>
    </source>
</evidence>
<feature type="domain" description="Haem-binding uptake Tiki superfamily ChaN" evidence="2">
    <location>
        <begin position="28"/>
        <end position="224"/>
    </location>
</feature>
<evidence type="ECO:0000259" key="2">
    <source>
        <dbReference type="Pfam" id="PF04187"/>
    </source>
</evidence>
<dbReference type="RefSeq" id="WP_284484124.1">
    <property type="nucleotide sequence ID" value="NZ_JASNJE010000003.1"/>
</dbReference>
<keyword evidence="1" id="KW-0732">Signal</keyword>
<proteinExistence type="predicted"/>
<protein>
    <submittedName>
        <fullName evidence="3">ChaN family lipoprotein</fullName>
    </submittedName>
</protein>
<feature type="signal peptide" evidence="1">
    <location>
        <begin position="1"/>
        <end position="21"/>
    </location>
</feature>